<dbReference type="EMBL" id="JAATJV010425555">
    <property type="protein sequence ID" value="MBZ3888725.1"/>
    <property type="molecule type" value="Genomic_DNA"/>
</dbReference>
<feature type="compositionally biased region" description="Basic and acidic residues" evidence="16">
    <location>
        <begin position="518"/>
        <end position="528"/>
    </location>
</feature>
<dbReference type="GO" id="GO:0042254">
    <property type="term" value="P:ribosome biogenesis"/>
    <property type="evidence" value="ECO:0007669"/>
    <property type="project" value="UniProtKB-KW"/>
</dbReference>
<evidence type="ECO:0000313" key="20">
    <source>
        <dbReference type="Proteomes" id="UP001166674"/>
    </source>
</evidence>
<feature type="compositionally biased region" description="Basic residues" evidence="16">
    <location>
        <begin position="587"/>
        <end position="597"/>
    </location>
</feature>
<dbReference type="PANTHER" id="PTHR10894:SF1">
    <property type="entry name" value="NUCLEOLAR PROTEIN 58"/>
    <property type="match status" value="1"/>
</dbReference>
<evidence type="ECO:0000259" key="18">
    <source>
        <dbReference type="PROSITE" id="PS51358"/>
    </source>
</evidence>
<dbReference type="Pfam" id="PF01798">
    <property type="entry name" value="Nop"/>
    <property type="match status" value="1"/>
</dbReference>
<comment type="similarity">
    <text evidence="2 15">Belongs to the universal ribosomal protein uS5 family.</text>
</comment>
<keyword evidence="20" id="KW-1185">Reference proteome</keyword>
<sequence>MPVQKQTGAGQQTRFKAFAAIGDYNGHVGLGVKCSKELSIVPVRRGYWGNKIGKSHTVPYKVTGRYGSVLVRLIPAPRGTGIVSAPVPKKLLLMAGIDDYYSSARGCTATLGNFAKVLNEKKLQEVDSLWKEFETPEKANKIVKLKHFEKFQDTAEALAAFTALMEGKINKQLKKVLKKIVKEAHEPLAVADAKLGGVIKEKLNLSCIHSPVVNELMRGIRSQMDGLIPGVEPREMSAMCLGLAHSLSRYRLKFSADKVDTMIVQAISLLDDLDKELNNYIMRCREWYGWHFPELGKIISDNLTYCKCLQKVGDRKNYASATLSELLPEEVEAEVKAAAEISMGTEVSEEDICNILHLCTQVIEISEYRTQLYEYLQNRMMAIAPNVTVMVGELVGARLIAHAGSLLNLAKHAASTVQILGAEKALFRALKSRRDTPKYGLIYHASLVGQTSPKHKGKISRMLAAKTVLAIRYDAFGEDSSSAMGVENRAKLEARLRTLEDRGIRKISGTGKALAKTEKYEHKSEVKTYDPSGDSTLPTYSKKRKIEQVDKEEEVTEKKAKKAKIKVKVEEEEEEEEVLVEEETSTKKKKKKDKKKHIKEEPLSEEEPCTSTAIPPSAGDWLEPKGKTTASGAGRERLSGILGVELILGHFSTT</sequence>
<evidence type="ECO:0000256" key="14">
    <source>
        <dbReference type="PROSITE-ProRule" id="PRU00268"/>
    </source>
</evidence>
<keyword evidence="8 14" id="KW-0687">Ribonucleoprotein</keyword>
<feature type="region of interest" description="Disordered" evidence="16">
    <location>
        <begin position="518"/>
        <end position="540"/>
    </location>
</feature>
<evidence type="ECO:0000256" key="7">
    <source>
        <dbReference type="ARBA" id="ARBA00023242"/>
    </source>
</evidence>
<dbReference type="PROSITE" id="PS50881">
    <property type="entry name" value="S5_DSRBD"/>
    <property type="match status" value="1"/>
</dbReference>
<dbReference type="GO" id="GO:0006412">
    <property type="term" value="P:translation"/>
    <property type="evidence" value="ECO:0007669"/>
    <property type="project" value="InterPro"/>
</dbReference>
<dbReference type="Proteomes" id="UP001166674">
    <property type="component" value="Unassembled WGS sequence"/>
</dbReference>
<evidence type="ECO:0000256" key="2">
    <source>
        <dbReference type="ARBA" id="ARBA00008945"/>
    </source>
</evidence>
<dbReference type="InterPro" id="IPR005324">
    <property type="entry name" value="Ribosomal_uS5_C"/>
</dbReference>
<dbReference type="GO" id="GO:0030515">
    <property type="term" value="F:snoRNA binding"/>
    <property type="evidence" value="ECO:0007669"/>
    <property type="project" value="InterPro"/>
</dbReference>
<dbReference type="SMART" id="SM00931">
    <property type="entry name" value="NOSIC"/>
    <property type="match status" value="1"/>
</dbReference>
<evidence type="ECO:0000256" key="11">
    <source>
        <dbReference type="ARBA" id="ARBA00060303"/>
    </source>
</evidence>
<proteinExistence type="inferred from homology"/>
<dbReference type="Pfam" id="PF03719">
    <property type="entry name" value="Ribosomal_S5_C"/>
    <property type="match status" value="1"/>
</dbReference>
<dbReference type="InterPro" id="IPR002687">
    <property type="entry name" value="Nop_dom"/>
</dbReference>
<evidence type="ECO:0000313" key="19">
    <source>
        <dbReference type="EMBL" id="MBZ3888725.1"/>
    </source>
</evidence>
<evidence type="ECO:0000256" key="8">
    <source>
        <dbReference type="ARBA" id="ARBA00023274"/>
    </source>
</evidence>
<evidence type="ECO:0000256" key="15">
    <source>
        <dbReference type="RuleBase" id="RU003823"/>
    </source>
</evidence>
<dbReference type="FunFam" id="3.30.230.10:FF:000004">
    <property type="entry name" value="40S ribosomal protein S2"/>
    <property type="match status" value="1"/>
</dbReference>
<accession>A0AA41NE61</accession>
<dbReference type="SUPFAM" id="SSF89124">
    <property type="entry name" value="Nop domain"/>
    <property type="match status" value="1"/>
</dbReference>
<gene>
    <name evidence="19" type="ORF">SUZIE_199390</name>
</gene>
<comment type="similarity">
    <text evidence="3">Belongs to the NOP5/NOP56 family.</text>
</comment>
<dbReference type="AlphaFoldDB" id="A0AA41NE61"/>
<dbReference type="SUPFAM" id="SSF54768">
    <property type="entry name" value="dsRNA-binding domain-like"/>
    <property type="match status" value="1"/>
</dbReference>
<protein>
    <recommendedName>
        <fullName evidence="4">Nucleolar protein 58</fullName>
    </recommendedName>
    <alternativeName>
        <fullName evidence="10">40S ribosomal protein S2</fullName>
    </alternativeName>
    <alternativeName>
        <fullName evidence="13">Nucleolar protein 5</fullName>
    </alternativeName>
    <alternativeName>
        <fullName evidence="9">Small ribosomal subunit protein uS5</fullName>
    </alternativeName>
</protein>
<dbReference type="Gene3D" id="1.10.287.4070">
    <property type="match status" value="1"/>
</dbReference>
<dbReference type="PANTHER" id="PTHR10894">
    <property type="entry name" value="NUCLEOLAR PROTEIN 5 NUCLEOLAR PROTEIN NOP5 NOP58"/>
    <property type="match status" value="1"/>
</dbReference>
<evidence type="ECO:0000256" key="13">
    <source>
        <dbReference type="ARBA" id="ARBA00082313"/>
    </source>
</evidence>
<dbReference type="InterPro" id="IPR045056">
    <property type="entry name" value="Nop56/Nop58"/>
</dbReference>
<evidence type="ECO:0000256" key="9">
    <source>
        <dbReference type="ARBA" id="ARBA00035255"/>
    </source>
</evidence>
<dbReference type="Gene3D" id="3.30.230.10">
    <property type="match status" value="1"/>
</dbReference>
<evidence type="ECO:0000256" key="10">
    <source>
        <dbReference type="ARBA" id="ARBA00035407"/>
    </source>
</evidence>
<feature type="compositionally biased region" description="Acidic residues" evidence="16">
    <location>
        <begin position="570"/>
        <end position="583"/>
    </location>
</feature>
<dbReference type="Pfam" id="PF00333">
    <property type="entry name" value="Ribosomal_S5"/>
    <property type="match status" value="1"/>
</dbReference>
<comment type="function">
    <text evidence="11">Required for the biogenesis of box C/D snoRNAs such as U3, U8 and U14 snoRNAs. Part of the small subunit (SSU) processome, first precursor of the small eukaryotic ribosomal subunit. During the assembly of the SSU processome in the nucleolus, many ribosome biogenesis factors, an RNA chaperone and ribosomal proteins associate with the nascent pre-rRNA and work in concert to generate RNA folding, modifications, rearrangements and cleavage as well as targeted degradation of pre-ribosomal RNA by the RNA exosome. Core component of box C/D small nucleolar ribonucleoprotein (snoRNP) complexes that function in methylation of multiple sites on ribosomal RNAs (rRNAs) and messenger RNAs (mRNAs).</text>
</comment>
<evidence type="ECO:0000259" key="17">
    <source>
        <dbReference type="PROSITE" id="PS50881"/>
    </source>
</evidence>
<dbReference type="FunFam" id="1.10.246.90:FF:000004">
    <property type="entry name" value="Nucleolar protein 58"/>
    <property type="match status" value="1"/>
</dbReference>
<evidence type="ECO:0000256" key="12">
    <source>
        <dbReference type="ARBA" id="ARBA00063404"/>
    </source>
</evidence>
<comment type="subunit">
    <text evidence="12">Core component of box C/D small nucleolar ribonucleoprotein (snoRNP) particles; the core proteins SNU13, NOP56, NOP58 and FBL or FBLL1 assemble stepwise onto the snoRNA. Interacts with NOLC1/Nopp140. Interacts with NOPCHAP1, NUFIP1, RUVBL1 and RUVBL2; NOPCHAP1 bridges the association of NOP58 with RUVBL1:RUVBL2 and NUFIP1. Interacts with PIH1D1. Part of the small subunit (SSU) processome, composed of more than 70 proteins and the RNA chaperone small nucleolar RNA (snoRNA) U3.</text>
</comment>
<evidence type="ECO:0000256" key="16">
    <source>
        <dbReference type="SAM" id="MobiDB-lite"/>
    </source>
</evidence>
<name>A0AA41NE61_SCICA</name>
<dbReference type="SUPFAM" id="SSF54211">
    <property type="entry name" value="Ribosomal protein S5 domain 2-like"/>
    <property type="match status" value="1"/>
</dbReference>
<keyword evidence="6 14" id="KW-0689">Ribosomal protein</keyword>
<keyword evidence="7" id="KW-0539">Nucleus</keyword>
<dbReference type="InterPro" id="IPR014721">
    <property type="entry name" value="Ribsml_uS5_D2-typ_fold_subgr"/>
</dbReference>
<feature type="domain" description="S5 DRBM" evidence="17">
    <location>
        <begin position="1"/>
        <end position="39"/>
    </location>
</feature>
<dbReference type="GO" id="GO:0031428">
    <property type="term" value="C:box C/D methylation guide snoRNP complex"/>
    <property type="evidence" value="ECO:0007669"/>
    <property type="project" value="InterPro"/>
</dbReference>
<dbReference type="InterPro" id="IPR013810">
    <property type="entry name" value="Ribosomal_uS5_N"/>
</dbReference>
<dbReference type="InterPro" id="IPR012976">
    <property type="entry name" value="NOSIC"/>
</dbReference>
<keyword evidence="5" id="KW-0690">Ribosome biogenesis</keyword>
<dbReference type="InterPro" id="IPR042239">
    <property type="entry name" value="Nop_C"/>
</dbReference>
<dbReference type="Gene3D" id="3.30.160.20">
    <property type="match status" value="1"/>
</dbReference>
<dbReference type="GO" id="GO:0005840">
    <property type="term" value="C:ribosome"/>
    <property type="evidence" value="ECO:0007669"/>
    <property type="project" value="UniProtKB-KW"/>
</dbReference>
<comment type="subcellular location">
    <subcellularLocation>
        <location evidence="1">Nucleus</location>
        <location evidence="1">Nucleolus</location>
    </subcellularLocation>
</comment>
<dbReference type="InterPro" id="IPR020568">
    <property type="entry name" value="Ribosomal_Su5_D2-typ_SF"/>
</dbReference>
<comment type="caution">
    <text evidence="19">The sequence shown here is derived from an EMBL/GenBank/DDBJ whole genome shotgun (WGS) entry which is preliminary data.</text>
</comment>
<evidence type="ECO:0000256" key="4">
    <source>
        <dbReference type="ARBA" id="ARBA00020379"/>
    </source>
</evidence>
<dbReference type="Gene3D" id="1.10.246.90">
    <property type="entry name" value="Nop domain"/>
    <property type="match status" value="1"/>
</dbReference>
<evidence type="ECO:0000256" key="6">
    <source>
        <dbReference type="ARBA" id="ARBA00022980"/>
    </source>
</evidence>
<organism evidence="19 20">
    <name type="scientific">Sciurus carolinensis</name>
    <name type="common">Eastern gray squirrel</name>
    <dbReference type="NCBI Taxonomy" id="30640"/>
    <lineage>
        <taxon>Eukaryota</taxon>
        <taxon>Metazoa</taxon>
        <taxon>Chordata</taxon>
        <taxon>Craniata</taxon>
        <taxon>Vertebrata</taxon>
        <taxon>Euteleostomi</taxon>
        <taxon>Mammalia</taxon>
        <taxon>Eutheria</taxon>
        <taxon>Euarchontoglires</taxon>
        <taxon>Glires</taxon>
        <taxon>Rodentia</taxon>
        <taxon>Sciuromorpha</taxon>
        <taxon>Sciuridae</taxon>
        <taxon>Sciurinae</taxon>
        <taxon>Sciurini</taxon>
        <taxon>Sciurus</taxon>
    </lineage>
</organism>
<feature type="domain" description="Nop" evidence="18">
    <location>
        <begin position="383"/>
        <end position="501"/>
    </location>
</feature>
<evidence type="ECO:0000256" key="5">
    <source>
        <dbReference type="ARBA" id="ARBA00022517"/>
    </source>
</evidence>
<feature type="region of interest" description="Disordered" evidence="16">
    <location>
        <begin position="554"/>
        <end position="634"/>
    </location>
</feature>
<dbReference type="FunFam" id="1.10.287.4070:FF:000001">
    <property type="entry name" value="Probable Nucleolar protein 58"/>
    <property type="match status" value="1"/>
</dbReference>
<evidence type="ECO:0000256" key="3">
    <source>
        <dbReference type="ARBA" id="ARBA00009211"/>
    </source>
</evidence>
<dbReference type="PROSITE" id="PS51358">
    <property type="entry name" value="NOP"/>
    <property type="match status" value="1"/>
</dbReference>
<dbReference type="GO" id="GO:0003735">
    <property type="term" value="F:structural constituent of ribosome"/>
    <property type="evidence" value="ECO:0007669"/>
    <property type="project" value="UniProtKB-UniRule"/>
</dbReference>
<dbReference type="GO" id="GO:0032040">
    <property type="term" value="C:small-subunit processome"/>
    <property type="evidence" value="ECO:0007669"/>
    <property type="project" value="InterPro"/>
</dbReference>
<evidence type="ECO:0000256" key="1">
    <source>
        <dbReference type="ARBA" id="ARBA00004604"/>
    </source>
</evidence>
<reference evidence="19" key="1">
    <citation type="submission" date="2020-03" db="EMBL/GenBank/DDBJ databases">
        <title>Studies in the Genomics of Life Span.</title>
        <authorList>
            <person name="Glass D."/>
        </authorList>
    </citation>
    <scope>NUCLEOTIDE SEQUENCE</scope>
    <source>
        <strain evidence="19">SUZIE</strain>
        <tissue evidence="19">Muscle</tissue>
    </source>
</reference>
<dbReference type="InterPro" id="IPR036070">
    <property type="entry name" value="Nop_dom_sf"/>
</dbReference>